<dbReference type="InterPro" id="IPR002139">
    <property type="entry name" value="Ribo/fructo_kinase"/>
</dbReference>
<comment type="similarity">
    <text evidence="12">Belongs to the carbohydrate kinase PfkB family. Ribokinase subfamily.</text>
</comment>
<organism evidence="14 15">
    <name type="scientific">Terrabacter terrigena</name>
    <dbReference type="NCBI Taxonomy" id="574718"/>
    <lineage>
        <taxon>Bacteria</taxon>
        <taxon>Bacillati</taxon>
        <taxon>Actinomycetota</taxon>
        <taxon>Actinomycetes</taxon>
        <taxon>Micrococcales</taxon>
        <taxon>Intrasporangiaceae</taxon>
        <taxon>Terrabacter</taxon>
    </lineage>
</organism>
<feature type="binding site" evidence="12">
    <location>
        <begin position="203"/>
        <end position="208"/>
    </location>
    <ligand>
        <name>ATP</name>
        <dbReference type="ChEBI" id="CHEBI:30616"/>
    </ligand>
</feature>
<dbReference type="PANTHER" id="PTHR10584:SF166">
    <property type="entry name" value="RIBOKINASE"/>
    <property type="match status" value="1"/>
</dbReference>
<feature type="binding site" evidence="12">
    <location>
        <position position="139"/>
    </location>
    <ligand>
        <name>substrate</name>
    </ligand>
</feature>
<feature type="binding site" evidence="12">
    <location>
        <position position="228"/>
    </location>
    <ligand>
        <name>K(+)</name>
        <dbReference type="ChEBI" id="CHEBI:29103"/>
    </ligand>
</feature>
<dbReference type="InterPro" id="IPR029056">
    <property type="entry name" value="Ribokinase-like"/>
</dbReference>
<comment type="activity regulation">
    <text evidence="12">Activated by a monovalent cation that binds near, but not in, the active site. The most likely occupant of the site in vivo is potassium. Ion binding induces a conformational change that may alter substrate affinity.</text>
</comment>
<feature type="binding site" evidence="12">
    <location>
        <position position="269"/>
    </location>
    <ligand>
        <name>K(+)</name>
        <dbReference type="ChEBI" id="CHEBI:29103"/>
    </ligand>
</feature>
<feature type="binding site" evidence="12">
    <location>
        <position position="234"/>
    </location>
    <ligand>
        <name>substrate</name>
    </ligand>
</feature>
<proteinExistence type="inferred from homology"/>
<feature type="active site" description="Proton acceptor" evidence="12">
    <location>
        <position position="234"/>
    </location>
</feature>
<accession>A0ABW3MVF0</accession>
<protein>
    <recommendedName>
        <fullName evidence="3 12">Ribokinase</fullName>
        <shortName evidence="12">RK</shortName>
        <ecNumber evidence="2 12">2.7.1.15</ecNumber>
    </recommendedName>
</protein>
<evidence type="ECO:0000313" key="15">
    <source>
        <dbReference type="Proteomes" id="UP001597046"/>
    </source>
</evidence>
<feature type="binding site" evidence="12">
    <location>
        <begin position="233"/>
        <end position="234"/>
    </location>
    <ligand>
        <name>ATP</name>
        <dbReference type="ChEBI" id="CHEBI:30616"/>
    </ligand>
</feature>
<keyword evidence="9 12" id="KW-0460">Magnesium</keyword>
<dbReference type="Pfam" id="PF00294">
    <property type="entry name" value="PfkB"/>
    <property type="match status" value="1"/>
</dbReference>
<evidence type="ECO:0000256" key="8">
    <source>
        <dbReference type="ARBA" id="ARBA00022840"/>
    </source>
</evidence>
<dbReference type="PROSITE" id="PS00584">
    <property type="entry name" value="PFKB_KINASES_2"/>
    <property type="match status" value="1"/>
</dbReference>
<evidence type="ECO:0000256" key="9">
    <source>
        <dbReference type="ARBA" id="ARBA00022842"/>
    </source>
</evidence>
<dbReference type="Proteomes" id="UP001597046">
    <property type="component" value="Unassembled WGS sequence"/>
</dbReference>
<feature type="binding site" evidence="12">
    <location>
        <begin position="11"/>
        <end position="13"/>
    </location>
    <ligand>
        <name>substrate</name>
    </ligand>
</feature>
<dbReference type="EC" id="2.7.1.15" evidence="2 12"/>
<keyword evidence="12" id="KW-0963">Cytoplasm</keyword>
<evidence type="ECO:0000256" key="11">
    <source>
        <dbReference type="ARBA" id="ARBA00023277"/>
    </source>
</evidence>
<dbReference type="HAMAP" id="MF_01987">
    <property type="entry name" value="Ribokinase"/>
    <property type="match status" value="1"/>
</dbReference>
<dbReference type="SUPFAM" id="SSF53613">
    <property type="entry name" value="Ribokinase-like"/>
    <property type="match status" value="1"/>
</dbReference>
<evidence type="ECO:0000256" key="3">
    <source>
        <dbReference type="ARBA" id="ARBA00016943"/>
    </source>
</evidence>
<keyword evidence="4 12" id="KW-0808">Transferase</keyword>
<dbReference type="RefSeq" id="WP_386052539.1">
    <property type="nucleotide sequence ID" value="NZ_JBHTKH010000005.1"/>
</dbReference>
<feature type="binding site" evidence="12">
    <location>
        <position position="267"/>
    </location>
    <ligand>
        <name>K(+)</name>
        <dbReference type="ChEBI" id="CHEBI:29103"/>
    </ligand>
</feature>
<keyword evidence="7 12" id="KW-0418">Kinase</keyword>
<dbReference type="InterPro" id="IPR011611">
    <property type="entry name" value="PfkB_dom"/>
</dbReference>
<evidence type="ECO:0000256" key="7">
    <source>
        <dbReference type="ARBA" id="ARBA00022777"/>
    </source>
</evidence>
<reference evidence="15" key="1">
    <citation type="journal article" date="2019" name="Int. J. Syst. Evol. Microbiol.">
        <title>The Global Catalogue of Microorganisms (GCM) 10K type strain sequencing project: providing services to taxonomists for standard genome sequencing and annotation.</title>
        <authorList>
            <consortium name="The Broad Institute Genomics Platform"/>
            <consortium name="The Broad Institute Genome Sequencing Center for Infectious Disease"/>
            <person name="Wu L."/>
            <person name="Ma J."/>
        </authorList>
    </citation>
    <scope>NUCLEOTIDE SEQUENCE [LARGE SCALE GENOMIC DNA]</scope>
    <source>
        <strain evidence="15">CCUG 57508</strain>
    </source>
</reference>
<feature type="binding site" evidence="12">
    <location>
        <position position="264"/>
    </location>
    <ligand>
        <name>K(+)</name>
        <dbReference type="ChEBI" id="CHEBI:29103"/>
    </ligand>
</feature>
<comment type="caution">
    <text evidence="12">Lacks conserved residue(s) required for the propagation of feature annotation.</text>
</comment>
<feature type="binding site" evidence="12">
    <location>
        <position position="258"/>
    </location>
    <ligand>
        <name>ATP</name>
        <dbReference type="ChEBI" id="CHEBI:30616"/>
    </ligand>
</feature>
<evidence type="ECO:0000256" key="6">
    <source>
        <dbReference type="ARBA" id="ARBA00022741"/>
    </source>
</evidence>
<evidence type="ECO:0000256" key="12">
    <source>
        <dbReference type="HAMAP-Rule" id="MF_01987"/>
    </source>
</evidence>
<evidence type="ECO:0000256" key="1">
    <source>
        <dbReference type="ARBA" id="ARBA00005380"/>
    </source>
</evidence>
<keyword evidence="8 12" id="KW-0067">ATP-binding</keyword>
<sequence>MGRVAVLGSLNVDLVTRVERHPMPGETLLGEAGGRFAGGKGGNQAAAAARAGAEVRMLARVGADDAGTAYRERLTALGVDASTVATSPDAPTGIALITVDAAGENSIIVVAGANAEPDRALVAEAGRLERGDVLLCSLEVDLGIVAEAARAAHAAGARVVVNLAPYAALPPDVIALADPVVVNESEMRDLADSDLLPPSLLVTFGAAGARWGLDGVDGIPVAPGEVADTVGAGDAFCGALAAALAAGAEPGAALEAANRAGADAVRWAGAQPDAAL</sequence>
<keyword evidence="15" id="KW-1185">Reference proteome</keyword>
<evidence type="ECO:0000256" key="4">
    <source>
        <dbReference type="ARBA" id="ARBA00022679"/>
    </source>
</evidence>
<keyword evidence="6 12" id="KW-0547">Nucleotide-binding</keyword>
<comment type="catalytic activity">
    <reaction evidence="12">
        <text>D-ribose + ATP = D-ribose 5-phosphate + ADP + H(+)</text>
        <dbReference type="Rhea" id="RHEA:13697"/>
        <dbReference type="ChEBI" id="CHEBI:15378"/>
        <dbReference type="ChEBI" id="CHEBI:30616"/>
        <dbReference type="ChEBI" id="CHEBI:47013"/>
        <dbReference type="ChEBI" id="CHEBI:78346"/>
        <dbReference type="ChEBI" id="CHEBI:456216"/>
        <dbReference type="EC" id="2.7.1.15"/>
    </reaction>
</comment>
<dbReference type="PRINTS" id="PR00990">
    <property type="entry name" value="RIBOKINASE"/>
</dbReference>
<feature type="binding site" evidence="12">
    <location>
        <position position="183"/>
    </location>
    <ligand>
        <name>ATP</name>
        <dbReference type="ChEBI" id="CHEBI:30616"/>
    </ligand>
</feature>
<keyword evidence="11 12" id="KW-0119">Carbohydrate metabolism</keyword>
<dbReference type="InterPro" id="IPR011877">
    <property type="entry name" value="Ribokinase"/>
</dbReference>
<keyword evidence="5 12" id="KW-0479">Metal-binding</keyword>
<evidence type="ECO:0000259" key="13">
    <source>
        <dbReference type="Pfam" id="PF00294"/>
    </source>
</evidence>
<feature type="binding site" evidence="12">
    <location>
        <begin position="39"/>
        <end position="43"/>
    </location>
    <ligand>
        <name>substrate</name>
    </ligand>
</feature>
<gene>
    <name evidence="12" type="primary">rbsK</name>
    <name evidence="14" type="ORF">ACFQ2V_09980</name>
</gene>
<evidence type="ECO:0000256" key="2">
    <source>
        <dbReference type="ARBA" id="ARBA00012035"/>
    </source>
</evidence>
<dbReference type="GO" id="GO:0016301">
    <property type="term" value="F:kinase activity"/>
    <property type="evidence" value="ECO:0007669"/>
    <property type="project" value="UniProtKB-KW"/>
</dbReference>
<comment type="cofactor">
    <cofactor evidence="12">
        <name>Mg(2+)</name>
        <dbReference type="ChEBI" id="CHEBI:18420"/>
    </cofactor>
    <text evidence="12">Requires a divalent cation, most likely magnesium in vivo, as an electrophilic catalyst to aid phosphoryl group transfer. It is the chelate of the metal and the nucleotide that is the actual substrate.</text>
</comment>
<comment type="subcellular location">
    <subcellularLocation>
        <location evidence="12">Cytoplasm</location>
    </subcellularLocation>
</comment>
<comment type="subunit">
    <text evidence="12">Homodimer.</text>
</comment>
<keyword evidence="10 12" id="KW-0630">Potassium</keyword>
<dbReference type="Gene3D" id="3.40.1190.20">
    <property type="match status" value="1"/>
</dbReference>
<comment type="function">
    <text evidence="12">Catalyzes the phosphorylation of ribose at O-5 in a reaction requiring ATP and magnesium. The resulting D-ribose-5-phosphate can then be used either for sythesis of nucleotides, histidine, and tryptophan, or as a component of the pentose phosphate pathway.</text>
</comment>
<name>A0ABW3MVF0_9MICO</name>
<comment type="similarity">
    <text evidence="1">Belongs to the carbohydrate kinase pfkB family.</text>
</comment>
<feature type="domain" description="Carbohydrate kinase PfkB" evidence="13">
    <location>
        <begin position="2"/>
        <end position="272"/>
    </location>
</feature>
<evidence type="ECO:0000313" key="14">
    <source>
        <dbReference type="EMBL" id="MFD1054633.1"/>
    </source>
</evidence>
<dbReference type="PANTHER" id="PTHR10584">
    <property type="entry name" value="SUGAR KINASE"/>
    <property type="match status" value="1"/>
</dbReference>
<dbReference type="InterPro" id="IPR002173">
    <property type="entry name" value="Carboh/pur_kinase_PfkB_CS"/>
</dbReference>
<evidence type="ECO:0000256" key="10">
    <source>
        <dbReference type="ARBA" id="ARBA00022958"/>
    </source>
</evidence>
<feature type="binding site" evidence="12">
    <location>
        <position position="230"/>
    </location>
    <ligand>
        <name>K(+)</name>
        <dbReference type="ChEBI" id="CHEBI:29103"/>
    </ligand>
</feature>
<comment type="pathway">
    <text evidence="12">Carbohydrate metabolism; D-ribose degradation; D-ribose 5-phosphate from beta-D-ribopyranose: step 2/2.</text>
</comment>
<dbReference type="EMBL" id="JBHTKH010000005">
    <property type="protein sequence ID" value="MFD1054633.1"/>
    <property type="molecule type" value="Genomic_DNA"/>
</dbReference>
<comment type="caution">
    <text evidence="14">The sequence shown here is derived from an EMBL/GenBank/DDBJ whole genome shotgun (WGS) entry which is preliminary data.</text>
</comment>
<evidence type="ECO:0000256" key="5">
    <source>
        <dbReference type="ARBA" id="ARBA00022723"/>
    </source>
</evidence>